<dbReference type="OrthoDB" id="9808623at2"/>
<accession>A0A4V5MRR2</accession>
<dbReference type="Proteomes" id="UP000310016">
    <property type="component" value="Unassembled WGS sequence"/>
</dbReference>
<evidence type="ECO:0000313" key="2">
    <source>
        <dbReference type="Proteomes" id="UP000310016"/>
    </source>
</evidence>
<gene>
    <name evidence="1" type="ORF">FAZ21_14275</name>
</gene>
<name>A0A4V5MRR2_9NEIS</name>
<dbReference type="AlphaFoldDB" id="A0A4V5MRR2"/>
<reference evidence="1 2" key="1">
    <citation type="submission" date="2019-04" db="EMBL/GenBank/DDBJ databases">
        <title>Chitiniphilus eburnea sp. nov., a novel chitinolytic bacterium isolated from aquaculture sludge.</title>
        <authorList>
            <person name="Sheng M."/>
        </authorList>
    </citation>
    <scope>NUCLEOTIDE SEQUENCE [LARGE SCALE GENOMIC DNA]</scope>
    <source>
        <strain evidence="1 2">HX-2-15</strain>
    </source>
</reference>
<protein>
    <submittedName>
        <fullName evidence="1">Uncharacterized protein</fullName>
    </submittedName>
</protein>
<sequence length="124" mass="13906">MPPAHAVTSYPLHIQSFHPNLRAVEKEWDTEQLDGPYLDFVLACLTDAFDKVVLAHDAALKPAFVIVRPLGLIWDPRHNPEQAKLAVKCIAGCECEEHDLDIKALRNLVRSRMGPVCSIPAYEH</sequence>
<dbReference type="RefSeq" id="WP_136774120.1">
    <property type="nucleotide sequence ID" value="NZ_CP156074.1"/>
</dbReference>
<evidence type="ECO:0000313" key="1">
    <source>
        <dbReference type="EMBL" id="TJZ70058.1"/>
    </source>
</evidence>
<comment type="caution">
    <text evidence="1">The sequence shown here is derived from an EMBL/GenBank/DDBJ whole genome shotgun (WGS) entry which is preliminary data.</text>
</comment>
<proteinExistence type="predicted"/>
<dbReference type="EMBL" id="SUMF01000019">
    <property type="protein sequence ID" value="TJZ70058.1"/>
    <property type="molecule type" value="Genomic_DNA"/>
</dbReference>
<organism evidence="1 2">
    <name type="scientific">Chitiniphilus eburneus</name>
    <dbReference type="NCBI Taxonomy" id="2571148"/>
    <lineage>
        <taxon>Bacteria</taxon>
        <taxon>Pseudomonadati</taxon>
        <taxon>Pseudomonadota</taxon>
        <taxon>Betaproteobacteria</taxon>
        <taxon>Neisseriales</taxon>
        <taxon>Chitinibacteraceae</taxon>
        <taxon>Chitiniphilus</taxon>
    </lineage>
</organism>
<keyword evidence="2" id="KW-1185">Reference proteome</keyword>